<evidence type="ECO:0008006" key="4">
    <source>
        <dbReference type="Google" id="ProtNLM"/>
    </source>
</evidence>
<dbReference type="InterPro" id="IPR007612">
    <property type="entry name" value="LOR"/>
</dbReference>
<dbReference type="Pfam" id="PF04525">
    <property type="entry name" value="LOR"/>
    <property type="match status" value="1"/>
</dbReference>
<dbReference type="InterPro" id="IPR025659">
    <property type="entry name" value="Tubby-like_C"/>
</dbReference>
<dbReference type="Proteomes" id="UP000593572">
    <property type="component" value="Unassembled WGS sequence"/>
</dbReference>
<protein>
    <recommendedName>
        <fullName evidence="4">Tubby C-terminal domain-containing protein</fullName>
    </recommendedName>
</protein>
<dbReference type="PANTHER" id="PTHR31087">
    <property type="match status" value="1"/>
</dbReference>
<sequence>MAKVHPTEPQVSGPCSMNSAGKETFTIWMKSLVCHTNGCTVFDSKGQIVYRVENYDTKGSSEVHLMNLHGHVLFTILKKKLQILGCWNGYRGNFTSRKKEKPSFQVKKCCRILRGDLVCEVRVGFNKYFMVSLGRKKQGFKIVNSGGDIIAEVKQKQLPTGMVLGDDVLTLEIEPSIDQALTVALVLVYGLMNRRLIGRFVIVIEKGKELDRKRIVKKRRDHMNL</sequence>
<name>A0A7J8LQC6_9ROSI</name>
<dbReference type="Gene3D" id="2.40.160.200">
    <property type="entry name" value="LURP1-related"/>
    <property type="match status" value="1"/>
</dbReference>
<accession>A0A7J8LQC6</accession>
<dbReference type="PANTHER" id="PTHR31087:SF59">
    <property type="entry name" value="PROTEIN LURP-ONE-RELATED 4"/>
    <property type="match status" value="1"/>
</dbReference>
<dbReference type="InterPro" id="IPR038595">
    <property type="entry name" value="LOR_sf"/>
</dbReference>
<keyword evidence="3" id="KW-1185">Reference proteome</keyword>
<reference evidence="2 3" key="1">
    <citation type="journal article" date="2019" name="Genome Biol. Evol.">
        <title>Insights into the evolution of the New World diploid cottons (Gossypium, subgenus Houzingenia) based on genome sequencing.</title>
        <authorList>
            <person name="Grover C.E."/>
            <person name="Arick M.A. 2nd"/>
            <person name="Thrash A."/>
            <person name="Conover J.L."/>
            <person name="Sanders W.S."/>
            <person name="Peterson D.G."/>
            <person name="Frelichowski J.E."/>
            <person name="Scheffler J.A."/>
            <person name="Scheffler B.E."/>
            <person name="Wendel J.F."/>
        </authorList>
    </citation>
    <scope>NUCLEOTIDE SEQUENCE [LARGE SCALE GENOMIC DNA]</scope>
    <source>
        <strain evidence="2">157</strain>
        <tissue evidence="2">Leaf</tissue>
    </source>
</reference>
<dbReference type="SUPFAM" id="SSF54518">
    <property type="entry name" value="Tubby C-terminal domain-like"/>
    <property type="match status" value="1"/>
</dbReference>
<gene>
    <name evidence="2" type="ORF">Golob_013741</name>
</gene>
<comment type="caution">
    <text evidence="2">The sequence shown here is derived from an EMBL/GenBank/DDBJ whole genome shotgun (WGS) entry which is preliminary data.</text>
</comment>
<evidence type="ECO:0000313" key="2">
    <source>
        <dbReference type="EMBL" id="MBA0554647.1"/>
    </source>
</evidence>
<dbReference type="EMBL" id="JABEZX010000004">
    <property type="protein sequence ID" value="MBA0554647.1"/>
    <property type="molecule type" value="Genomic_DNA"/>
</dbReference>
<proteinExistence type="inferred from homology"/>
<organism evidence="2 3">
    <name type="scientific">Gossypium lobatum</name>
    <dbReference type="NCBI Taxonomy" id="34289"/>
    <lineage>
        <taxon>Eukaryota</taxon>
        <taxon>Viridiplantae</taxon>
        <taxon>Streptophyta</taxon>
        <taxon>Embryophyta</taxon>
        <taxon>Tracheophyta</taxon>
        <taxon>Spermatophyta</taxon>
        <taxon>Magnoliopsida</taxon>
        <taxon>eudicotyledons</taxon>
        <taxon>Gunneridae</taxon>
        <taxon>Pentapetalae</taxon>
        <taxon>rosids</taxon>
        <taxon>malvids</taxon>
        <taxon>Malvales</taxon>
        <taxon>Malvaceae</taxon>
        <taxon>Malvoideae</taxon>
        <taxon>Gossypium</taxon>
    </lineage>
</organism>
<comment type="similarity">
    <text evidence="1">Belongs to the LOR family.</text>
</comment>
<dbReference type="AlphaFoldDB" id="A0A7J8LQC6"/>
<evidence type="ECO:0000313" key="3">
    <source>
        <dbReference type="Proteomes" id="UP000593572"/>
    </source>
</evidence>
<evidence type="ECO:0000256" key="1">
    <source>
        <dbReference type="ARBA" id="ARBA00005437"/>
    </source>
</evidence>